<dbReference type="GO" id="GO:0004553">
    <property type="term" value="F:hydrolase activity, hydrolyzing O-glycosyl compounds"/>
    <property type="evidence" value="ECO:0007669"/>
    <property type="project" value="InterPro"/>
</dbReference>
<organism evidence="9 10">
    <name type="scientific">Niallia circulans</name>
    <name type="common">Bacillus circulans</name>
    <dbReference type="NCBI Taxonomy" id="1397"/>
    <lineage>
        <taxon>Bacteria</taxon>
        <taxon>Bacillati</taxon>
        <taxon>Bacillota</taxon>
        <taxon>Bacilli</taxon>
        <taxon>Bacillales</taxon>
        <taxon>Bacillaceae</taxon>
        <taxon>Niallia</taxon>
    </lineage>
</organism>
<evidence type="ECO:0000313" key="10">
    <source>
        <dbReference type="Proteomes" id="UP000036045"/>
    </source>
</evidence>
<keyword evidence="10" id="KW-1185">Reference proteome</keyword>
<dbReference type="CDD" id="cd08998">
    <property type="entry name" value="GH43_Arb43a-like"/>
    <property type="match status" value="1"/>
</dbReference>
<evidence type="ECO:0000256" key="2">
    <source>
        <dbReference type="ARBA" id="ARBA00009865"/>
    </source>
</evidence>
<feature type="active site" description="Proton acceptor" evidence="5">
    <location>
        <position position="24"/>
    </location>
</feature>
<name>A0A0J1IM79_NIACI</name>
<evidence type="ECO:0000256" key="6">
    <source>
        <dbReference type="PIRSR" id="PIRSR606710-2"/>
    </source>
</evidence>
<evidence type="ECO:0000256" key="4">
    <source>
        <dbReference type="ARBA" id="ARBA00023295"/>
    </source>
</evidence>
<dbReference type="InterPro" id="IPR050727">
    <property type="entry name" value="GH43_arabinanases"/>
</dbReference>
<dbReference type="SUPFAM" id="SSF75005">
    <property type="entry name" value="Arabinanase/levansucrase/invertase"/>
    <property type="match status" value="1"/>
</dbReference>
<dbReference type="InterPro" id="IPR023296">
    <property type="entry name" value="Glyco_hydro_beta-prop_sf"/>
</dbReference>
<dbReference type="Proteomes" id="UP000036045">
    <property type="component" value="Unassembled WGS sequence"/>
</dbReference>
<feature type="site" description="Important for catalytic activity, responsible for pKa modulation of the active site Glu and correct orientation of both the proton donor and substrate" evidence="6">
    <location>
        <position position="145"/>
    </location>
</feature>
<comment type="similarity">
    <text evidence="2 7">Belongs to the glycosyl hydrolase 43 family.</text>
</comment>
<gene>
    <name evidence="9" type="ORF">ABW02_08610</name>
</gene>
<dbReference type="PATRIC" id="fig|1397.4.peg.4895"/>
<evidence type="ECO:0000259" key="8">
    <source>
        <dbReference type="Pfam" id="PF16369"/>
    </source>
</evidence>
<dbReference type="Pfam" id="PF04616">
    <property type="entry name" value="Glyco_hydro_43"/>
    <property type="match status" value="1"/>
</dbReference>
<feature type="active site" description="Proton donor" evidence="5">
    <location>
        <position position="201"/>
    </location>
</feature>
<keyword evidence="3 7" id="KW-0378">Hydrolase</keyword>
<dbReference type="PANTHER" id="PTHR43301">
    <property type="entry name" value="ARABINAN ENDO-1,5-ALPHA-L-ARABINOSIDASE"/>
    <property type="match status" value="1"/>
</dbReference>
<keyword evidence="4 7" id="KW-0326">Glycosidase</keyword>
<proteinExistence type="inferred from homology"/>
<evidence type="ECO:0000256" key="1">
    <source>
        <dbReference type="ARBA" id="ARBA00004834"/>
    </source>
</evidence>
<accession>A0A0J1IM79</accession>
<evidence type="ECO:0000256" key="3">
    <source>
        <dbReference type="ARBA" id="ARBA00022801"/>
    </source>
</evidence>
<dbReference type="PANTHER" id="PTHR43301:SF3">
    <property type="entry name" value="ARABINAN ENDO-1,5-ALPHA-L-ARABINOSIDASE A-RELATED"/>
    <property type="match status" value="1"/>
</dbReference>
<dbReference type="InterPro" id="IPR006710">
    <property type="entry name" value="Glyco_hydro_43"/>
</dbReference>
<comment type="caution">
    <text evidence="9">The sequence shown here is derived from an EMBL/GenBank/DDBJ whole genome shotgun (WGS) entry which is preliminary data.</text>
</comment>
<dbReference type="InterPro" id="IPR032291">
    <property type="entry name" value="Abn2_C"/>
</dbReference>
<protein>
    <recommendedName>
        <fullName evidence="8">Extracellular endo-alpha-(1-&gt;5)-L-arabinanase C-terminal domain-containing protein</fullName>
    </recommendedName>
</protein>
<evidence type="ECO:0000256" key="5">
    <source>
        <dbReference type="PIRSR" id="PIRSR606710-1"/>
    </source>
</evidence>
<feature type="domain" description="Extracellular endo-alpha-(1-&gt;5)-L-arabinanase C-terminal" evidence="8">
    <location>
        <begin position="324"/>
        <end position="417"/>
    </location>
</feature>
<evidence type="ECO:0000256" key="7">
    <source>
        <dbReference type="RuleBase" id="RU361187"/>
    </source>
</evidence>
<dbReference type="GO" id="GO:0005975">
    <property type="term" value="P:carbohydrate metabolic process"/>
    <property type="evidence" value="ECO:0007669"/>
    <property type="project" value="InterPro"/>
</dbReference>
<sequence length="420" mass="48286">MKEETKQGLELIESYGWGTLGTHDPTIIKEDDFYYMFSTDTHIDNAPTEGAQIRKSKDLIHWDYVGTALKAVPKEAKEWSKALGLWAPEVINYKGRYYMYYSASTFGSTVSCIGLATADHLEGPWCDQGIVLKTNPEIATHNAIDANVVIDKYGEYWLCYGSFFGGIYLVRLNMETGMPVADDGYGTLLAIRPKEVEGAIEGAFIIYNSTFDYYYLFTSYDSLHDSYNIRVARSKEITGPYVDVNGKNMIDTEDEPHTIGVKLVGSYQFEHDIAWIGPGHNSIFSEKNKQFMVHHVRLEEFSPYHYGFIRELFWLMSGWPVVSPEYYYHTETRNYSVLDLLGDWEYISFDEDRRVKHSKRFSLKEDSLTKIDSLGDNQFTFVDRNFEFVIFPVKDWKNNIETIAFSGLTKSGDTIFGKRV</sequence>
<dbReference type="Gene3D" id="2.115.10.20">
    <property type="entry name" value="Glycosyl hydrolase domain, family 43"/>
    <property type="match status" value="1"/>
</dbReference>
<dbReference type="AlphaFoldDB" id="A0A0J1IM79"/>
<comment type="pathway">
    <text evidence="1">Glycan metabolism; L-arabinan degradation.</text>
</comment>
<dbReference type="EMBL" id="LDPH01000006">
    <property type="protein sequence ID" value="KLV27086.1"/>
    <property type="molecule type" value="Genomic_DNA"/>
</dbReference>
<reference evidence="9 10" key="1">
    <citation type="submission" date="2015-05" db="EMBL/GenBank/DDBJ databases">
        <title>Whole genome sequence and identification of bacterial endophytes from Costus igneus.</title>
        <authorList>
            <person name="Lee Y.P."/>
            <person name="Gan H.M."/>
            <person name="Eng W."/>
            <person name="Wheatley M.S."/>
            <person name="Caraballo A."/>
            <person name="Polter S."/>
            <person name="Savka M.A."/>
            <person name="Hudson A.O."/>
        </authorList>
    </citation>
    <scope>NUCLEOTIDE SEQUENCE [LARGE SCALE GENOMIC DNA]</scope>
    <source>
        <strain evidence="9 10">RIT379</strain>
    </source>
</reference>
<evidence type="ECO:0000313" key="9">
    <source>
        <dbReference type="EMBL" id="KLV27086.1"/>
    </source>
</evidence>
<dbReference type="OrthoDB" id="9801455at2"/>
<dbReference type="Pfam" id="PF16369">
    <property type="entry name" value="GH43_C"/>
    <property type="match status" value="1"/>
</dbReference>